<sequence>MAYRTTSASTSPRPALLRKPRSSSDTVSDRYPRPSAGADGVSAMGRSDRSRSLSFLTQKSRAMRGSSVFSVIVSS</sequence>
<comment type="caution">
    <text evidence="2">The sequence shown here is derived from an EMBL/GenBank/DDBJ whole genome shotgun (WGS) entry which is preliminary data.</text>
</comment>
<feature type="region of interest" description="Disordered" evidence="1">
    <location>
        <begin position="1"/>
        <end position="48"/>
    </location>
</feature>
<evidence type="ECO:0000313" key="2">
    <source>
        <dbReference type="EMBL" id="OQD56953.1"/>
    </source>
</evidence>
<dbReference type="RefSeq" id="WP_094102642.1">
    <property type="nucleotide sequence ID" value="NZ_MPOH02000006.1"/>
</dbReference>
<name>A0A1V6MXD7_9ACTN</name>
<protein>
    <submittedName>
        <fullName evidence="2">Uncharacterized protein</fullName>
    </submittedName>
</protein>
<gene>
    <name evidence="2" type="ORF">BM536_006210</name>
</gene>
<dbReference type="EMBL" id="MPOH02000006">
    <property type="protein sequence ID" value="OQD56953.1"/>
    <property type="molecule type" value="Genomic_DNA"/>
</dbReference>
<evidence type="ECO:0000313" key="3">
    <source>
        <dbReference type="Proteomes" id="UP000184286"/>
    </source>
</evidence>
<evidence type="ECO:0000256" key="1">
    <source>
        <dbReference type="SAM" id="MobiDB-lite"/>
    </source>
</evidence>
<proteinExistence type="predicted"/>
<feature type="compositionally biased region" description="Polar residues" evidence="1">
    <location>
        <begin position="1"/>
        <end position="12"/>
    </location>
</feature>
<reference evidence="2 3" key="2">
    <citation type="submission" date="2017-02" db="EMBL/GenBank/DDBJ databases">
        <title>Draft genome sequence of Streptomyces phaeoluteigriseus type strain DSM41896.</title>
        <authorList>
            <person name="Salih T.S."/>
            <person name="Algora Gallardo L."/>
            <person name="Melo Santos T."/>
            <person name="Filgueira Martinez S."/>
            <person name="Herron P.R."/>
        </authorList>
    </citation>
    <scope>NUCLEOTIDE SEQUENCE [LARGE SCALE GENOMIC DNA]</scope>
    <source>
        <strain evidence="2 3">DSM 41896</strain>
    </source>
</reference>
<organism evidence="2 3">
    <name type="scientific">Streptomyces phaeoluteigriseus</name>
    <dbReference type="NCBI Taxonomy" id="114686"/>
    <lineage>
        <taxon>Bacteria</taxon>
        <taxon>Bacillati</taxon>
        <taxon>Actinomycetota</taxon>
        <taxon>Actinomycetes</taxon>
        <taxon>Kitasatosporales</taxon>
        <taxon>Streptomycetaceae</taxon>
        <taxon>Streptomyces</taxon>
        <taxon>Streptomyces aurantiacus group</taxon>
    </lineage>
</organism>
<dbReference type="AlphaFoldDB" id="A0A1V6MXD7"/>
<reference evidence="3" key="1">
    <citation type="submission" date="2016-11" db="EMBL/GenBank/DDBJ databases">
        <authorList>
            <person name="Schniete J.K."/>
            <person name="Salih T."/>
            <person name="Algora Gallardo L."/>
            <person name="Martinez Fernandez S."/>
            <person name="Herron P.R."/>
        </authorList>
    </citation>
    <scope>NUCLEOTIDE SEQUENCE [LARGE SCALE GENOMIC DNA]</scope>
    <source>
        <strain evidence="3">DSM 41896</strain>
    </source>
</reference>
<dbReference type="Proteomes" id="UP000184286">
    <property type="component" value="Unassembled WGS sequence"/>
</dbReference>
<accession>A0A1V6MXD7</accession>